<dbReference type="CDD" id="cd03137">
    <property type="entry name" value="GATase1_AraC_1"/>
    <property type="match status" value="1"/>
</dbReference>
<organism evidence="4 5">
    <name type="scientific">Xaviernesmea rhizosphaerae</name>
    <dbReference type="NCBI Taxonomy" id="1672749"/>
    <lineage>
        <taxon>Bacteria</taxon>
        <taxon>Pseudomonadati</taxon>
        <taxon>Pseudomonadota</taxon>
        <taxon>Alphaproteobacteria</taxon>
        <taxon>Hyphomicrobiales</taxon>
        <taxon>Rhizobiaceae</taxon>
        <taxon>Rhizobium/Agrobacterium group</taxon>
        <taxon>Xaviernesmea</taxon>
    </lineage>
</organism>
<dbReference type="InterPro" id="IPR052158">
    <property type="entry name" value="INH-QAR"/>
</dbReference>
<dbReference type="InterPro" id="IPR018060">
    <property type="entry name" value="HTH_AraC"/>
</dbReference>
<dbReference type="SUPFAM" id="SSF52317">
    <property type="entry name" value="Class I glutamine amidotransferase-like"/>
    <property type="match status" value="1"/>
</dbReference>
<dbReference type="InterPro" id="IPR029062">
    <property type="entry name" value="Class_I_gatase-like"/>
</dbReference>
<dbReference type="PANTHER" id="PTHR43130">
    <property type="entry name" value="ARAC-FAMILY TRANSCRIPTIONAL REGULATOR"/>
    <property type="match status" value="1"/>
</dbReference>
<accession>A0ABX3P8V9</accession>
<proteinExistence type="predicted"/>
<comment type="caution">
    <text evidence="4">The sequence shown here is derived from an EMBL/GenBank/DDBJ whole genome shotgun (WGS) entry which is preliminary data.</text>
</comment>
<dbReference type="Gene3D" id="3.40.50.880">
    <property type="match status" value="1"/>
</dbReference>
<dbReference type="Proteomes" id="UP000192652">
    <property type="component" value="Unassembled WGS sequence"/>
</dbReference>
<reference evidence="4 5" key="1">
    <citation type="journal article" date="2017" name="Antonie Van Leeuwenhoek">
        <title>Rhizobium rhizosphaerae sp. nov., a novel species isolated from rice rhizosphere.</title>
        <authorList>
            <person name="Zhao J.J."/>
            <person name="Zhang J."/>
            <person name="Zhang R.J."/>
            <person name="Zhang C.W."/>
            <person name="Yin H.Q."/>
            <person name="Zhang X.X."/>
        </authorList>
    </citation>
    <scope>NUCLEOTIDE SEQUENCE [LARGE SCALE GENOMIC DNA]</scope>
    <source>
        <strain evidence="4 5">RD15</strain>
    </source>
</reference>
<dbReference type="EMBL" id="MSPX01000025">
    <property type="protein sequence ID" value="OQP83961.1"/>
    <property type="molecule type" value="Genomic_DNA"/>
</dbReference>
<evidence type="ECO:0000256" key="2">
    <source>
        <dbReference type="ARBA" id="ARBA00023163"/>
    </source>
</evidence>
<dbReference type="InterPro" id="IPR002818">
    <property type="entry name" value="DJ-1/PfpI"/>
</dbReference>
<evidence type="ECO:0000313" key="4">
    <source>
        <dbReference type="EMBL" id="OQP83961.1"/>
    </source>
</evidence>
<protein>
    <submittedName>
        <fullName evidence="4">AraC family transcriptional regulator</fullName>
    </submittedName>
</protein>
<dbReference type="InterPro" id="IPR009057">
    <property type="entry name" value="Homeodomain-like_sf"/>
</dbReference>
<feature type="domain" description="HTH araC/xylS-type" evidence="3">
    <location>
        <begin position="221"/>
        <end position="318"/>
    </location>
</feature>
<evidence type="ECO:0000256" key="1">
    <source>
        <dbReference type="ARBA" id="ARBA00023015"/>
    </source>
</evidence>
<evidence type="ECO:0000313" key="5">
    <source>
        <dbReference type="Proteomes" id="UP000192652"/>
    </source>
</evidence>
<sequence>MPNIASHRIEILGFENAQLLDITGPAQVFATANDLSAGDRSRPYEIAIVSREAEIVTSSGIALRSSTLPDPNEGLGTLMISGGWGVNAACQDADLLDWVRRRAASASRTASVCSGAFLLAEAGLLEGRRAATHWQRCDEFRRRFPGVHLEEDPIFIRDGTVWTSAGITAGIDLALAMVEADLGKSLALQVARQLVVFLKRPGGQAQFSSMLALHADDERIDRLHGWIATHLDRDLSLDTLAQEAGMSLRTFSRRYRQSTGRTPAEGVEMIRLETARRLLEEGLSVTRTARRCGFGSTETMRRLFLKRLGVGPAAYRDRFHG</sequence>
<dbReference type="Pfam" id="PF12833">
    <property type="entry name" value="HTH_18"/>
    <property type="match status" value="1"/>
</dbReference>
<evidence type="ECO:0000259" key="3">
    <source>
        <dbReference type="PROSITE" id="PS01124"/>
    </source>
</evidence>
<keyword evidence="5" id="KW-1185">Reference proteome</keyword>
<keyword evidence="1" id="KW-0805">Transcription regulation</keyword>
<dbReference type="RefSeq" id="WP_081177600.1">
    <property type="nucleotide sequence ID" value="NZ_MSPX01000025.1"/>
</dbReference>
<dbReference type="PANTHER" id="PTHR43130:SF3">
    <property type="entry name" value="HTH-TYPE TRANSCRIPTIONAL REGULATOR RV1931C"/>
    <property type="match status" value="1"/>
</dbReference>
<gene>
    <name evidence="4" type="ORF">BTR14_21020</name>
</gene>
<dbReference type="Pfam" id="PF01965">
    <property type="entry name" value="DJ-1_PfpI"/>
    <property type="match status" value="1"/>
</dbReference>
<dbReference type="PROSITE" id="PS01124">
    <property type="entry name" value="HTH_ARAC_FAMILY_2"/>
    <property type="match status" value="1"/>
</dbReference>
<keyword evidence="2" id="KW-0804">Transcription</keyword>
<dbReference type="SMART" id="SM00342">
    <property type="entry name" value="HTH_ARAC"/>
    <property type="match status" value="1"/>
</dbReference>
<dbReference type="SUPFAM" id="SSF46689">
    <property type="entry name" value="Homeodomain-like"/>
    <property type="match status" value="2"/>
</dbReference>
<dbReference type="Gene3D" id="1.10.10.60">
    <property type="entry name" value="Homeodomain-like"/>
    <property type="match status" value="1"/>
</dbReference>
<name>A0ABX3P8V9_9HYPH</name>